<keyword evidence="1 6" id="KW-0489">Methyltransferase</keyword>
<protein>
    <recommendedName>
        <fullName evidence="8">SAM-dependent MTase RsmB/NOP-type domain-containing protein</fullName>
    </recommendedName>
</protein>
<dbReference type="Gene3D" id="3.40.50.150">
    <property type="entry name" value="Vaccinia Virus protein VP39"/>
    <property type="match status" value="1"/>
</dbReference>
<evidence type="ECO:0000256" key="1">
    <source>
        <dbReference type="ARBA" id="ARBA00022603"/>
    </source>
</evidence>
<feature type="compositionally biased region" description="Basic and acidic residues" evidence="7">
    <location>
        <begin position="464"/>
        <end position="475"/>
    </location>
</feature>
<dbReference type="SUPFAM" id="SSF53335">
    <property type="entry name" value="S-adenosyl-L-methionine-dependent methyltransferases"/>
    <property type="match status" value="1"/>
</dbReference>
<proteinExistence type="inferred from homology"/>
<dbReference type="CDD" id="cd02440">
    <property type="entry name" value="AdoMet_MTases"/>
    <property type="match status" value="1"/>
</dbReference>
<dbReference type="PRINTS" id="PR02008">
    <property type="entry name" value="RCMTFAMILY"/>
</dbReference>
<sequence length="504" mass="56608">MNFYFESAKVLDQLDAKRGSIKGVIATLPEKSRKRTAAIVIETLKYKHVLNEVLDASKIMKEEKKLTSRNLALVLVHDLLLANGIQASEGAVKQAVLRHKTRLHSEFQRIKIKKGVKSTGDLARNGDERAANIPRYVRVNRTCYTTHEAVKEFISRGYELSDPIKNRKAFAKDEHIPDLLLFPPDTPFVDDPLYQSGKLILQDKASCFPAFVLDPPANEHSVVIDATAAPGNKTSHLCALMENKGKLYALERDKKRFETLKMMLSKARCKNVEPINIDFLTISPQDPTYSDVTHILLDPSCSGSGIVNRLDHLLESGAVRRSLTTSSSDEQTLMHDPPSVIEDQPEGEQELRLNKLAAFQLLMIKHAMKFPSVQRIVYSTCSVHTTENEHVVRNALRSEECSAGRFKLAPPEEVLPSWKRRGIQEELDHPSDATSIVRCSPGEDATNGFFVSLFVRDSPPRFVAHSDNRKRKEPEQGPGHGLPSENQAKRKKKRKKTRELIASD</sequence>
<dbReference type="InterPro" id="IPR049560">
    <property type="entry name" value="MeTrfase_RsmB-F_NOP2_cat"/>
</dbReference>
<dbReference type="Gene3D" id="3.30.70.1170">
    <property type="entry name" value="Sun protein, domain 3"/>
    <property type="match status" value="1"/>
</dbReference>
<evidence type="ECO:0000256" key="4">
    <source>
        <dbReference type="ARBA" id="ARBA00022884"/>
    </source>
</evidence>
<dbReference type="GO" id="GO:0005730">
    <property type="term" value="C:nucleolus"/>
    <property type="evidence" value="ECO:0007669"/>
    <property type="project" value="TreeGrafter"/>
</dbReference>
<dbReference type="Pfam" id="PF21148">
    <property type="entry name" value="NSUN5_fdxn-like"/>
    <property type="match status" value="1"/>
</dbReference>
<comment type="similarity">
    <text evidence="6">Belongs to the class I-like SAM-binding methyltransferase superfamily. RsmB/NOP family.</text>
</comment>
<keyword evidence="2 6" id="KW-0808">Transferase</keyword>
<dbReference type="InterPro" id="IPR023267">
    <property type="entry name" value="RCMT"/>
</dbReference>
<dbReference type="EMBL" id="JANAWD010000292">
    <property type="protein sequence ID" value="KAJ3482039.1"/>
    <property type="molecule type" value="Genomic_DNA"/>
</dbReference>
<evidence type="ECO:0000256" key="5">
    <source>
        <dbReference type="ARBA" id="ARBA00053002"/>
    </source>
</evidence>
<evidence type="ECO:0000313" key="10">
    <source>
        <dbReference type="Proteomes" id="UP001212997"/>
    </source>
</evidence>
<name>A0AAD5UZJ5_9APHY</name>
<keyword evidence="10" id="KW-1185">Reference proteome</keyword>
<feature type="active site" description="Nucleophile" evidence="6">
    <location>
        <position position="381"/>
    </location>
</feature>
<dbReference type="AlphaFoldDB" id="A0AAD5UZJ5"/>
<dbReference type="GO" id="GO:0003723">
    <property type="term" value="F:RNA binding"/>
    <property type="evidence" value="ECO:0007669"/>
    <property type="project" value="UniProtKB-UniRule"/>
</dbReference>
<dbReference type="PROSITE" id="PS51686">
    <property type="entry name" value="SAM_MT_RSMB_NOP"/>
    <property type="match status" value="1"/>
</dbReference>
<evidence type="ECO:0000256" key="2">
    <source>
        <dbReference type="ARBA" id="ARBA00022679"/>
    </source>
</evidence>
<keyword evidence="3 6" id="KW-0949">S-adenosyl-L-methionine</keyword>
<dbReference type="GO" id="GO:0008173">
    <property type="term" value="F:RNA methyltransferase activity"/>
    <property type="evidence" value="ECO:0007669"/>
    <property type="project" value="InterPro"/>
</dbReference>
<dbReference type="InterPro" id="IPR048889">
    <property type="entry name" value="NSUN5_RCM1_N"/>
</dbReference>
<feature type="binding site" evidence="6">
    <location>
        <position position="298"/>
    </location>
    <ligand>
        <name>S-adenosyl-L-methionine</name>
        <dbReference type="ChEBI" id="CHEBI:59789"/>
    </ligand>
</feature>
<evidence type="ECO:0000256" key="7">
    <source>
        <dbReference type="SAM" id="MobiDB-lite"/>
    </source>
</evidence>
<evidence type="ECO:0000256" key="6">
    <source>
        <dbReference type="PROSITE-ProRule" id="PRU01023"/>
    </source>
</evidence>
<dbReference type="InterPro" id="IPR049561">
    <property type="entry name" value="NSUN5_7_fdxn-like"/>
</dbReference>
<dbReference type="PANTHER" id="PTHR22807">
    <property type="entry name" value="NOP2 YEAST -RELATED NOL1/NOP2/FMU SUN DOMAIN-CONTAINING"/>
    <property type="match status" value="1"/>
</dbReference>
<dbReference type="GO" id="GO:0070475">
    <property type="term" value="P:rRNA base methylation"/>
    <property type="evidence" value="ECO:0007669"/>
    <property type="project" value="TreeGrafter"/>
</dbReference>
<feature type="binding site" evidence="6">
    <location>
        <position position="251"/>
    </location>
    <ligand>
        <name>S-adenosyl-L-methionine</name>
        <dbReference type="ChEBI" id="CHEBI:59789"/>
    </ligand>
</feature>
<comment type="caution">
    <text evidence="6">Lacks conserved residue(s) required for the propagation of feature annotation.</text>
</comment>
<accession>A0AAD5UZJ5</accession>
<comment type="catalytic activity">
    <reaction evidence="5">
        <text>a cytidine in 25S rRNA + S-adenosyl-L-methionine = a 5-methylcytidine in 25S rRNA + S-adenosyl-L-homocysteine + H(+)</text>
        <dbReference type="Rhea" id="RHEA:47780"/>
        <dbReference type="Rhea" id="RHEA-COMP:11911"/>
        <dbReference type="Rhea" id="RHEA-COMP:11912"/>
        <dbReference type="ChEBI" id="CHEBI:15378"/>
        <dbReference type="ChEBI" id="CHEBI:57856"/>
        <dbReference type="ChEBI" id="CHEBI:59789"/>
        <dbReference type="ChEBI" id="CHEBI:74483"/>
        <dbReference type="ChEBI" id="CHEBI:82748"/>
    </reaction>
</comment>
<dbReference type="FunFam" id="3.40.50.150:FF:000164">
    <property type="entry name" value="Methyltransferase NSUN5, putative"/>
    <property type="match status" value="1"/>
</dbReference>
<dbReference type="InterPro" id="IPR029063">
    <property type="entry name" value="SAM-dependent_MTases_sf"/>
</dbReference>
<dbReference type="Pfam" id="PF21153">
    <property type="entry name" value="NSUN5_N"/>
    <property type="match status" value="1"/>
</dbReference>
<evidence type="ECO:0000256" key="3">
    <source>
        <dbReference type="ARBA" id="ARBA00022691"/>
    </source>
</evidence>
<dbReference type="Pfam" id="PF01189">
    <property type="entry name" value="Methyltr_RsmB-F"/>
    <property type="match status" value="1"/>
</dbReference>
<evidence type="ECO:0000313" key="9">
    <source>
        <dbReference type="EMBL" id="KAJ3482039.1"/>
    </source>
</evidence>
<keyword evidence="4 6" id="KW-0694">RNA-binding</keyword>
<dbReference type="InterPro" id="IPR001678">
    <property type="entry name" value="MeTrfase_RsmB-F_NOP2_dom"/>
</dbReference>
<gene>
    <name evidence="9" type="ORF">NLI96_g7251</name>
</gene>
<organism evidence="9 10">
    <name type="scientific">Meripilus lineatus</name>
    <dbReference type="NCBI Taxonomy" id="2056292"/>
    <lineage>
        <taxon>Eukaryota</taxon>
        <taxon>Fungi</taxon>
        <taxon>Dikarya</taxon>
        <taxon>Basidiomycota</taxon>
        <taxon>Agaricomycotina</taxon>
        <taxon>Agaricomycetes</taxon>
        <taxon>Polyporales</taxon>
        <taxon>Meripilaceae</taxon>
        <taxon>Meripilus</taxon>
    </lineage>
</organism>
<feature type="region of interest" description="Disordered" evidence="7">
    <location>
        <begin position="461"/>
        <end position="504"/>
    </location>
</feature>
<feature type="domain" description="SAM-dependent MTase RsmB/NOP-type" evidence="8">
    <location>
        <begin position="125"/>
        <end position="457"/>
    </location>
</feature>
<evidence type="ECO:0000259" key="8">
    <source>
        <dbReference type="PROSITE" id="PS51686"/>
    </source>
</evidence>
<dbReference type="PANTHER" id="PTHR22807:SF4">
    <property type="entry name" value="28S RRNA (CYTOSINE-C(5))-METHYLTRANSFERASE"/>
    <property type="match status" value="1"/>
</dbReference>
<feature type="binding site" evidence="6">
    <location>
        <position position="278"/>
    </location>
    <ligand>
        <name>S-adenosyl-L-methionine</name>
        <dbReference type="ChEBI" id="CHEBI:59789"/>
    </ligand>
</feature>
<comment type="caution">
    <text evidence="9">The sequence shown here is derived from an EMBL/GenBank/DDBJ whole genome shotgun (WGS) entry which is preliminary data.</text>
</comment>
<dbReference type="Proteomes" id="UP001212997">
    <property type="component" value="Unassembled WGS sequence"/>
</dbReference>
<feature type="region of interest" description="Disordered" evidence="7">
    <location>
        <begin position="321"/>
        <end position="345"/>
    </location>
</feature>
<reference evidence="9" key="1">
    <citation type="submission" date="2022-07" db="EMBL/GenBank/DDBJ databases">
        <title>Genome Sequence of Physisporinus lineatus.</title>
        <authorList>
            <person name="Buettner E."/>
        </authorList>
    </citation>
    <scope>NUCLEOTIDE SEQUENCE</scope>
    <source>
        <strain evidence="9">VT162</strain>
    </source>
</reference>
<feature type="compositionally biased region" description="Polar residues" evidence="7">
    <location>
        <begin position="322"/>
        <end position="331"/>
    </location>
</feature>